<reference evidence="5 6" key="1">
    <citation type="submission" date="2024-09" db="EMBL/GenBank/DDBJ databases">
        <authorList>
            <person name="Sun Q."/>
            <person name="Mori K."/>
        </authorList>
    </citation>
    <scope>NUCLEOTIDE SEQUENCE [LARGE SCALE GENOMIC DNA]</scope>
    <source>
        <strain evidence="5 6">JCM 4557</strain>
    </source>
</reference>
<gene>
    <name evidence="5" type="ORF">ACFH04_26240</name>
</gene>
<dbReference type="SMART" id="SM00866">
    <property type="entry name" value="UTRA"/>
    <property type="match status" value="1"/>
</dbReference>
<dbReference type="SUPFAM" id="SSF46785">
    <property type="entry name" value="Winged helix' DNA-binding domain"/>
    <property type="match status" value="1"/>
</dbReference>
<keyword evidence="2" id="KW-0238">DNA-binding</keyword>
<sequence length="261" mass="28909">MALPSGLLGALDPTSDRAVFRQIADHLRESIDKGRFREGDKLPSETELVEHYGVSRMTVRNALSILQGEGLAVSEHGRGVFVRPRPPVRRLASDRFARRHRDEGKSAFTVEAEAAGVHSEVDSLEVKEEKPSQDVAARLGSPRKVLARRRRYLIDGRPVEFGTSYLPLDIARGTQIAEPNPGPGGIYARLEEQGHRLDHFDEEIRARMPSPHEVRTLHLASGVPVIHLIRTAYDTEGRAVEVCDTIMAADAFVLAYQLPAT</sequence>
<dbReference type="InterPro" id="IPR036388">
    <property type="entry name" value="WH-like_DNA-bd_sf"/>
</dbReference>
<dbReference type="Pfam" id="PF07702">
    <property type="entry name" value="UTRA"/>
    <property type="match status" value="1"/>
</dbReference>
<dbReference type="PROSITE" id="PS50949">
    <property type="entry name" value="HTH_GNTR"/>
    <property type="match status" value="1"/>
</dbReference>
<dbReference type="SMART" id="SM00345">
    <property type="entry name" value="HTH_GNTR"/>
    <property type="match status" value="1"/>
</dbReference>
<dbReference type="InterPro" id="IPR000524">
    <property type="entry name" value="Tscrpt_reg_HTH_GntR"/>
</dbReference>
<keyword evidence="3" id="KW-0804">Transcription</keyword>
<comment type="caution">
    <text evidence="5">The sequence shown here is derived from an EMBL/GenBank/DDBJ whole genome shotgun (WGS) entry which is preliminary data.</text>
</comment>
<dbReference type="InterPro" id="IPR050679">
    <property type="entry name" value="Bact_HTH_transcr_reg"/>
</dbReference>
<dbReference type="InterPro" id="IPR011663">
    <property type="entry name" value="UTRA"/>
</dbReference>
<accession>A0ABV6TP77</accession>
<dbReference type="Gene3D" id="1.10.10.10">
    <property type="entry name" value="Winged helix-like DNA-binding domain superfamily/Winged helix DNA-binding domain"/>
    <property type="match status" value="1"/>
</dbReference>
<dbReference type="InterPro" id="IPR036390">
    <property type="entry name" value="WH_DNA-bd_sf"/>
</dbReference>
<dbReference type="PRINTS" id="PR00035">
    <property type="entry name" value="HTHGNTR"/>
</dbReference>
<evidence type="ECO:0000256" key="2">
    <source>
        <dbReference type="ARBA" id="ARBA00023125"/>
    </source>
</evidence>
<dbReference type="Gene3D" id="3.40.1410.10">
    <property type="entry name" value="Chorismate lyase-like"/>
    <property type="match status" value="1"/>
</dbReference>
<dbReference type="Pfam" id="PF00392">
    <property type="entry name" value="GntR"/>
    <property type="match status" value="1"/>
</dbReference>
<proteinExistence type="predicted"/>
<dbReference type="CDD" id="cd07377">
    <property type="entry name" value="WHTH_GntR"/>
    <property type="match status" value="1"/>
</dbReference>
<dbReference type="SUPFAM" id="SSF64288">
    <property type="entry name" value="Chorismate lyase-like"/>
    <property type="match status" value="1"/>
</dbReference>
<dbReference type="PANTHER" id="PTHR44846">
    <property type="entry name" value="MANNOSYL-D-GLYCERATE TRANSPORT/METABOLISM SYSTEM REPRESSOR MNGR-RELATED"/>
    <property type="match status" value="1"/>
</dbReference>
<dbReference type="RefSeq" id="WP_394322128.1">
    <property type="nucleotide sequence ID" value="NZ_JBHMQV010000009.1"/>
</dbReference>
<dbReference type="EMBL" id="JBHMQV010000009">
    <property type="protein sequence ID" value="MFC0847178.1"/>
    <property type="molecule type" value="Genomic_DNA"/>
</dbReference>
<evidence type="ECO:0000256" key="3">
    <source>
        <dbReference type="ARBA" id="ARBA00023163"/>
    </source>
</evidence>
<evidence type="ECO:0000259" key="4">
    <source>
        <dbReference type="PROSITE" id="PS50949"/>
    </source>
</evidence>
<name>A0ABV6TP77_9ACTN</name>
<dbReference type="InterPro" id="IPR028978">
    <property type="entry name" value="Chorismate_lyase_/UTRA_dom_sf"/>
</dbReference>
<keyword evidence="6" id="KW-1185">Reference proteome</keyword>
<evidence type="ECO:0000313" key="5">
    <source>
        <dbReference type="EMBL" id="MFC0847178.1"/>
    </source>
</evidence>
<evidence type="ECO:0000313" key="6">
    <source>
        <dbReference type="Proteomes" id="UP001589887"/>
    </source>
</evidence>
<protein>
    <submittedName>
        <fullName evidence="5">GntR family transcriptional regulator</fullName>
    </submittedName>
</protein>
<feature type="domain" description="HTH gntR-type" evidence="4">
    <location>
        <begin position="17"/>
        <end position="85"/>
    </location>
</feature>
<dbReference type="Proteomes" id="UP001589887">
    <property type="component" value="Unassembled WGS sequence"/>
</dbReference>
<evidence type="ECO:0000256" key="1">
    <source>
        <dbReference type="ARBA" id="ARBA00023015"/>
    </source>
</evidence>
<organism evidence="5 6">
    <name type="scientific">Streptomyces noboritoensis</name>
    <dbReference type="NCBI Taxonomy" id="67337"/>
    <lineage>
        <taxon>Bacteria</taxon>
        <taxon>Bacillati</taxon>
        <taxon>Actinomycetota</taxon>
        <taxon>Actinomycetes</taxon>
        <taxon>Kitasatosporales</taxon>
        <taxon>Streptomycetaceae</taxon>
        <taxon>Streptomyces</taxon>
    </lineage>
</organism>
<keyword evidence="1" id="KW-0805">Transcription regulation</keyword>
<dbReference type="PANTHER" id="PTHR44846:SF17">
    <property type="entry name" value="GNTR-FAMILY TRANSCRIPTIONAL REGULATOR"/>
    <property type="match status" value="1"/>
</dbReference>